<dbReference type="Proteomes" id="UP001432027">
    <property type="component" value="Unassembled WGS sequence"/>
</dbReference>
<gene>
    <name evidence="1" type="ORF">PENTCL1PPCAC_11927</name>
</gene>
<dbReference type="AlphaFoldDB" id="A0AAV5T463"/>
<dbReference type="EMBL" id="BTSX01000003">
    <property type="protein sequence ID" value="GMS89752.1"/>
    <property type="molecule type" value="Genomic_DNA"/>
</dbReference>
<reference evidence="1" key="1">
    <citation type="submission" date="2023-10" db="EMBL/GenBank/DDBJ databases">
        <title>Genome assembly of Pristionchus species.</title>
        <authorList>
            <person name="Yoshida K."/>
            <person name="Sommer R.J."/>
        </authorList>
    </citation>
    <scope>NUCLEOTIDE SEQUENCE</scope>
    <source>
        <strain evidence="1">RS0144</strain>
    </source>
</reference>
<keyword evidence="2" id="KW-1185">Reference proteome</keyword>
<feature type="non-terminal residue" evidence="1">
    <location>
        <position position="156"/>
    </location>
</feature>
<name>A0AAV5T463_9BILA</name>
<protein>
    <submittedName>
        <fullName evidence="1">Uncharacterized protein</fullName>
    </submittedName>
</protein>
<evidence type="ECO:0000313" key="1">
    <source>
        <dbReference type="EMBL" id="GMS89752.1"/>
    </source>
</evidence>
<sequence length="156" mass="17894">STILLSQISALTRNRTTKSDMVEPDQTVLLQKICDDPKLITMMERNGIQGMAMVERPCRLSRIEVSTACPILQTFDINIMRNFMISRKYTDSRSLKGINLVLLKLFDQDLIEGFCTRRFSKSLKYSSHSEITMKIIDTVKALSLHRLVPLFYCTTP</sequence>
<proteinExistence type="predicted"/>
<evidence type="ECO:0000313" key="2">
    <source>
        <dbReference type="Proteomes" id="UP001432027"/>
    </source>
</evidence>
<accession>A0AAV5T463</accession>
<organism evidence="1 2">
    <name type="scientific">Pristionchus entomophagus</name>
    <dbReference type="NCBI Taxonomy" id="358040"/>
    <lineage>
        <taxon>Eukaryota</taxon>
        <taxon>Metazoa</taxon>
        <taxon>Ecdysozoa</taxon>
        <taxon>Nematoda</taxon>
        <taxon>Chromadorea</taxon>
        <taxon>Rhabditida</taxon>
        <taxon>Rhabditina</taxon>
        <taxon>Diplogasteromorpha</taxon>
        <taxon>Diplogasteroidea</taxon>
        <taxon>Neodiplogasteridae</taxon>
        <taxon>Pristionchus</taxon>
    </lineage>
</organism>
<feature type="non-terminal residue" evidence="1">
    <location>
        <position position="1"/>
    </location>
</feature>
<comment type="caution">
    <text evidence="1">The sequence shown here is derived from an EMBL/GenBank/DDBJ whole genome shotgun (WGS) entry which is preliminary data.</text>
</comment>